<name>A0ABD2JUS5_HETSC</name>
<feature type="region of interest" description="Disordered" evidence="1">
    <location>
        <begin position="76"/>
        <end position="96"/>
    </location>
</feature>
<proteinExistence type="predicted"/>
<sequence>MAIIHGQMAAPIVAESYSSAKQQQRTEFNYQQKLRSTQPTNNEHSTPSLTFIEQIGRMELVQSIVQFMEKIGFRTGENNKKKKQRIERRSATNKNLKEQHREIFGRMNHFDNTMTTFVRSPSIRRPSFANDPPITSSIDARPMTIAKEQRRTETPKFNEMPPPSFHEAIGKEWKHALFGRGGLLTEIFNFVNDKRKEDLAKKQAAPNLNDKASREFSQILDALLRKAKSGNFDEEPLPEIPFIGICNRLSCADIYKALDQFRKSEFFSNFQTAISLLQDPKGLDMIGELLANPDLIENFSGPESLGEMFGSKKAQKGGTSRVEIGENVDGENIGIDFSSQIDGQNNMTNVQLPQIASSIDSGAPDYYNFAEQKIGNAEKVDKIQKNKNEFTKPKVESEKKVQSSTQTKIDFNRELPEIAEAIDSVPEEEEFPGGDMLVFEKNEWLPSASANDTKKQFVLTPIFGRTHEKKKTEPLTVTVQQQLRNTKNKIGQSQGTTTAKSTHQQKRVKEGSGSTGGADDQNATSQIIKIGDNKLPKRTTAAKLVTMPTITATTRRNFRRNDDYYSMYYDGESG</sequence>
<comment type="caution">
    <text evidence="2">The sequence shown here is derived from an EMBL/GenBank/DDBJ whole genome shotgun (WGS) entry which is preliminary data.</text>
</comment>
<dbReference type="AlphaFoldDB" id="A0ABD2JUS5"/>
<feature type="region of interest" description="Disordered" evidence="1">
    <location>
        <begin position="484"/>
        <end position="531"/>
    </location>
</feature>
<protein>
    <submittedName>
        <fullName evidence="2">Uncharacterized protein</fullName>
    </submittedName>
</protein>
<keyword evidence="3" id="KW-1185">Reference proteome</keyword>
<evidence type="ECO:0000313" key="2">
    <source>
        <dbReference type="EMBL" id="KAL3094372.1"/>
    </source>
</evidence>
<dbReference type="Proteomes" id="UP001620645">
    <property type="component" value="Unassembled WGS sequence"/>
</dbReference>
<dbReference type="EMBL" id="JBICCN010000094">
    <property type="protein sequence ID" value="KAL3094372.1"/>
    <property type="molecule type" value="Genomic_DNA"/>
</dbReference>
<evidence type="ECO:0000256" key="1">
    <source>
        <dbReference type="SAM" id="MobiDB-lite"/>
    </source>
</evidence>
<gene>
    <name evidence="2" type="ORF">niasHS_004698</name>
</gene>
<accession>A0ABD2JUS5</accession>
<evidence type="ECO:0000313" key="3">
    <source>
        <dbReference type="Proteomes" id="UP001620645"/>
    </source>
</evidence>
<feature type="compositionally biased region" description="Basic and acidic residues" evidence="1">
    <location>
        <begin position="87"/>
        <end position="96"/>
    </location>
</feature>
<reference evidence="2 3" key="1">
    <citation type="submission" date="2024-10" db="EMBL/GenBank/DDBJ databases">
        <authorList>
            <person name="Kim D."/>
        </authorList>
    </citation>
    <scope>NUCLEOTIDE SEQUENCE [LARGE SCALE GENOMIC DNA]</scope>
    <source>
        <strain evidence="2">Taebaek</strain>
    </source>
</reference>
<organism evidence="2 3">
    <name type="scientific">Heterodera schachtii</name>
    <name type="common">Sugarbeet cyst nematode worm</name>
    <name type="synonym">Tylenchus schachtii</name>
    <dbReference type="NCBI Taxonomy" id="97005"/>
    <lineage>
        <taxon>Eukaryota</taxon>
        <taxon>Metazoa</taxon>
        <taxon>Ecdysozoa</taxon>
        <taxon>Nematoda</taxon>
        <taxon>Chromadorea</taxon>
        <taxon>Rhabditida</taxon>
        <taxon>Tylenchina</taxon>
        <taxon>Tylenchomorpha</taxon>
        <taxon>Tylenchoidea</taxon>
        <taxon>Heteroderidae</taxon>
        <taxon>Heteroderinae</taxon>
        <taxon>Heterodera</taxon>
    </lineage>
</organism>
<feature type="compositionally biased region" description="Polar residues" evidence="1">
    <location>
        <begin position="484"/>
        <end position="502"/>
    </location>
</feature>